<organism evidence="2 3">
    <name type="scientific">Gossypium gossypioides</name>
    <name type="common">Mexican cotton</name>
    <name type="synonym">Selera gossypioides</name>
    <dbReference type="NCBI Taxonomy" id="34282"/>
    <lineage>
        <taxon>Eukaryota</taxon>
        <taxon>Viridiplantae</taxon>
        <taxon>Streptophyta</taxon>
        <taxon>Embryophyta</taxon>
        <taxon>Tracheophyta</taxon>
        <taxon>Spermatophyta</taxon>
        <taxon>Magnoliopsida</taxon>
        <taxon>eudicotyledons</taxon>
        <taxon>Gunneridae</taxon>
        <taxon>Pentapetalae</taxon>
        <taxon>rosids</taxon>
        <taxon>malvids</taxon>
        <taxon>Malvales</taxon>
        <taxon>Malvaceae</taxon>
        <taxon>Malvoideae</taxon>
        <taxon>Gossypium</taxon>
    </lineage>
</organism>
<sequence>MTTSNGSPNKDDKSGACQNEKVDSNVTMAVELDPDPPLSWKERLIRKISWELGRKNSGPDIDEDDDFAFVEGDVMRSFVNGIPSIKFSERFNQLLIKDMSFTMVIKLLGRNMGYATLQNKIYALWKPSQPFSLMDIANVYFLAKFQNTKDYERISHATGLYVQKKILCEIGGMVGKVGKLDFNTDSKERGKMCVYGGLCQFGQTFSLTNSDKRVPPKNR</sequence>
<evidence type="ECO:0008006" key="4">
    <source>
        <dbReference type="Google" id="ProtNLM"/>
    </source>
</evidence>
<name>A0A7J9BL85_GOSGO</name>
<proteinExistence type="predicted"/>
<keyword evidence="3" id="KW-1185">Reference proteome</keyword>
<gene>
    <name evidence="2" type="ORF">Gogos_010444</name>
</gene>
<accession>A0A7J9BL85</accession>
<dbReference type="OrthoDB" id="1002474at2759"/>
<dbReference type="EMBL" id="JABEZY010000004">
    <property type="protein sequence ID" value="MBA0736958.1"/>
    <property type="molecule type" value="Genomic_DNA"/>
</dbReference>
<comment type="caution">
    <text evidence="2">The sequence shown here is derived from an EMBL/GenBank/DDBJ whole genome shotgun (WGS) entry which is preliminary data.</text>
</comment>
<evidence type="ECO:0000313" key="3">
    <source>
        <dbReference type="Proteomes" id="UP000593579"/>
    </source>
</evidence>
<dbReference type="Proteomes" id="UP000593579">
    <property type="component" value="Unassembled WGS sequence"/>
</dbReference>
<feature type="region of interest" description="Disordered" evidence="1">
    <location>
        <begin position="1"/>
        <end position="25"/>
    </location>
</feature>
<reference evidence="2 3" key="1">
    <citation type="journal article" date="2019" name="Genome Biol. Evol.">
        <title>Insights into the evolution of the New World diploid cottons (Gossypium, subgenus Houzingenia) based on genome sequencing.</title>
        <authorList>
            <person name="Grover C.E."/>
            <person name="Arick M.A. 2nd"/>
            <person name="Thrash A."/>
            <person name="Conover J.L."/>
            <person name="Sanders W.S."/>
            <person name="Peterson D.G."/>
            <person name="Frelichowski J.E."/>
            <person name="Scheffler J.A."/>
            <person name="Scheffler B.E."/>
            <person name="Wendel J.F."/>
        </authorList>
    </citation>
    <scope>NUCLEOTIDE SEQUENCE [LARGE SCALE GENOMIC DNA]</scope>
    <source>
        <strain evidence="2">5</strain>
        <tissue evidence="2">Leaf</tissue>
    </source>
</reference>
<evidence type="ECO:0000313" key="2">
    <source>
        <dbReference type="EMBL" id="MBA0736958.1"/>
    </source>
</evidence>
<dbReference type="AlphaFoldDB" id="A0A7J9BL85"/>
<protein>
    <recommendedName>
        <fullName evidence="4">DUF4283 domain-containing protein</fullName>
    </recommendedName>
</protein>
<evidence type="ECO:0000256" key="1">
    <source>
        <dbReference type="SAM" id="MobiDB-lite"/>
    </source>
</evidence>
<feature type="non-terminal residue" evidence="2">
    <location>
        <position position="219"/>
    </location>
</feature>